<gene>
    <name evidence="2" type="ORF">METZ01_LOCUS78900</name>
</gene>
<dbReference type="GO" id="GO:0051603">
    <property type="term" value="P:proteolysis involved in protein catabolic process"/>
    <property type="evidence" value="ECO:0007669"/>
    <property type="project" value="TreeGrafter"/>
</dbReference>
<feature type="non-terminal residue" evidence="2">
    <location>
        <position position="173"/>
    </location>
</feature>
<dbReference type="Gene3D" id="1.10.8.10">
    <property type="entry name" value="DNA helicase RuvA subunit, C-terminal domain"/>
    <property type="match status" value="1"/>
</dbReference>
<dbReference type="GO" id="GO:0005524">
    <property type="term" value="F:ATP binding"/>
    <property type="evidence" value="ECO:0007669"/>
    <property type="project" value="InterPro"/>
</dbReference>
<dbReference type="Gene3D" id="3.40.50.300">
    <property type="entry name" value="P-loop containing nucleotide triphosphate hydrolases"/>
    <property type="match status" value="1"/>
</dbReference>
<feature type="non-terminal residue" evidence="2">
    <location>
        <position position="1"/>
    </location>
</feature>
<name>A0A381UCW2_9ZZZZ</name>
<dbReference type="InterPro" id="IPR003959">
    <property type="entry name" value="ATPase_AAA_core"/>
</dbReference>
<dbReference type="InterPro" id="IPR050052">
    <property type="entry name" value="ATP-dep_Clp_protease_ClpX"/>
</dbReference>
<feature type="domain" description="ATPase AAA-type core" evidence="1">
    <location>
        <begin position="27"/>
        <end position="81"/>
    </location>
</feature>
<accession>A0A381UCW2</accession>
<dbReference type="Pfam" id="PF00004">
    <property type="entry name" value="AAA"/>
    <property type="match status" value="1"/>
</dbReference>
<organism evidence="2">
    <name type="scientific">marine metagenome</name>
    <dbReference type="NCBI Taxonomy" id="408172"/>
    <lineage>
        <taxon>unclassified sequences</taxon>
        <taxon>metagenomes</taxon>
        <taxon>ecological metagenomes</taxon>
    </lineage>
</organism>
<dbReference type="PANTHER" id="PTHR48102">
    <property type="entry name" value="ATP-DEPENDENT CLP PROTEASE ATP-BINDING SUBUNIT CLPX-LIKE, MITOCHONDRIAL-RELATED"/>
    <property type="match status" value="1"/>
</dbReference>
<sequence>VAIAMRNRWRRQQVSGYMRDEIMPNNIIMIGSTGVGKTEISRRLAALTSAPFVKVEASKFTEVGYVGRDVESMIRDLMDTSFNMVQREKEEEVIGLAESLANERIIDILFPDKTKNDASIPEEIQERHARTRSRIRKKLENGDFEDNIIEIEIEQETITGMQVLGPIGMDDFG</sequence>
<protein>
    <recommendedName>
        <fullName evidence="1">ATPase AAA-type core domain-containing protein</fullName>
    </recommendedName>
</protein>
<dbReference type="PANTHER" id="PTHR48102:SF3">
    <property type="entry name" value="ATP-DEPENDENT PROTEASE ATPASE SUBUNIT HSLU"/>
    <property type="match status" value="1"/>
</dbReference>
<proteinExistence type="predicted"/>
<dbReference type="SUPFAM" id="SSF52540">
    <property type="entry name" value="P-loop containing nucleoside triphosphate hydrolases"/>
    <property type="match status" value="1"/>
</dbReference>
<dbReference type="EMBL" id="UINC01006191">
    <property type="protein sequence ID" value="SVA26046.1"/>
    <property type="molecule type" value="Genomic_DNA"/>
</dbReference>
<evidence type="ECO:0000313" key="2">
    <source>
        <dbReference type="EMBL" id="SVA26046.1"/>
    </source>
</evidence>
<dbReference type="GO" id="GO:0016887">
    <property type="term" value="F:ATP hydrolysis activity"/>
    <property type="evidence" value="ECO:0007669"/>
    <property type="project" value="InterPro"/>
</dbReference>
<dbReference type="GO" id="GO:0009376">
    <property type="term" value="C:HslUV protease complex"/>
    <property type="evidence" value="ECO:0007669"/>
    <property type="project" value="TreeGrafter"/>
</dbReference>
<dbReference type="InterPro" id="IPR027417">
    <property type="entry name" value="P-loop_NTPase"/>
</dbReference>
<dbReference type="AlphaFoldDB" id="A0A381UCW2"/>
<reference evidence="2" key="1">
    <citation type="submission" date="2018-05" db="EMBL/GenBank/DDBJ databases">
        <authorList>
            <person name="Lanie J.A."/>
            <person name="Ng W.-L."/>
            <person name="Kazmierczak K.M."/>
            <person name="Andrzejewski T.M."/>
            <person name="Davidsen T.M."/>
            <person name="Wayne K.J."/>
            <person name="Tettelin H."/>
            <person name="Glass J.I."/>
            <person name="Rusch D."/>
            <person name="Podicherti R."/>
            <person name="Tsui H.-C.T."/>
            <person name="Winkler M.E."/>
        </authorList>
    </citation>
    <scope>NUCLEOTIDE SEQUENCE</scope>
</reference>
<evidence type="ECO:0000259" key="1">
    <source>
        <dbReference type="Pfam" id="PF00004"/>
    </source>
</evidence>